<proteinExistence type="predicted"/>
<comment type="caution">
    <text evidence="2">The sequence shown here is derived from an EMBL/GenBank/DDBJ whole genome shotgun (WGS) entry which is preliminary data.</text>
</comment>
<name>A0A0T6AT41_9SCAR</name>
<evidence type="ECO:0000313" key="2">
    <source>
        <dbReference type="EMBL" id="KRT78244.1"/>
    </source>
</evidence>
<gene>
    <name evidence="2" type="ORF">AMK59_6677</name>
</gene>
<protein>
    <recommendedName>
        <fullName evidence="1">C2H2-type domain-containing protein</fullName>
    </recommendedName>
</protein>
<keyword evidence="3" id="KW-1185">Reference proteome</keyword>
<dbReference type="Gene3D" id="3.30.160.60">
    <property type="entry name" value="Classic Zinc Finger"/>
    <property type="match status" value="1"/>
</dbReference>
<feature type="domain" description="C2H2-type" evidence="1">
    <location>
        <begin position="18"/>
        <end position="39"/>
    </location>
</feature>
<organism evidence="2 3">
    <name type="scientific">Oryctes borbonicus</name>
    <dbReference type="NCBI Taxonomy" id="1629725"/>
    <lineage>
        <taxon>Eukaryota</taxon>
        <taxon>Metazoa</taxon>
        <taxon>Ecdysozoa</taxon>
        <taxon>Arthropoda</taxon>
        <taxon>Hexapoda</taxon>
        <taxon>Insecta</taxon>
        <taxon>Pterygota</taxon>
        <taxon>Neoptera</taxon>
        <taxon>Endopterygota</taxon>
        <taxon>Coleoptera</taxon>
        <taxon>Polyphaga</taxon>
        <taxon>Scarabaeiformia</taxon>
        <taxon>Scarabaeidae</taxon>
        <taxon>Dynastinae</taxon>
        <taxon>Oryctes</taxon>
    </lineage>
</organism>
<dbReference type="InterPro" id="IPR013087">
    <property type="entry name" value="Znf_C2H2_type"/>
</dbReference>
<evidence type="ECO:0000259" key="1">
    <source>
        <dbReference type="PROSITE" id="PS00028"/>
    </source>
</evidence>
<evidence type="ECO:0000313" key="3">
    <source>
        <dbReference type="Proteomes" id="UP000051574"/>
    </source>
</evidence>
<accession>A0A0T6AT41</accession>
<dbReference type="AlphaFoldDB" id="A0A0T6AT41"/>
<dbReference type="Proteomes" id="UP000051574">
    <property type="component" value="Unassembled WGS sequence"/>
</dbReference>
<feature type="non-terminal residue" evidence="2">
    <location>
        <position position="1"/>
    </location>
</feature>
<sequence>FEDLRSHNRIHKGKNLQCEECNTLYLRSDHFYKHQILQHNFSEQKIKSKTNGIMNMLDVANCKRDTDKPSNYLIQIWRTTVKKKLEHFHLKSGDSDYVSVLQVAKRQRRLRK</sequence>
<reference evidence="2 3" key="1">
    <citation type="submission" date="2015-09" db="EMBL/GenBank/DDBJ databases">
        <title>Draft genome of the scarab beetle Oryctes borbonicus.</title>
        <authorList>
            <person name="Meyer J.M."/>
            <person name="Markov G.V."/>
            <person name="Baskaran P."/>
            <person name="Herrmann M."/>
            <person name="Sommer R.J."/>
            <person name="Roedelsperger C."/>
        </authorList>
    </citation>
    <scope>NUCLEOTIDE SEQUENCE [LARGE SCALE GENOMIC DNA]</scope>
    <source>
        <strain evidence="2">OB123</strain>
        <tissue evidence="2">Whole animal</tissue>
    </source>
</reference>
<dbReference type="PROSITE" id="PS00028">
    <property type="entry name" value="ZINC_FINGER_C2H2_1"/>
    <property type="match status" value="1"/>
</dbReference>
<dbReference type="EMBL" id="LJIG01022881">
    <property type="protein sequence ID" value="KRT78244.1"/>
    <property type="molecule type" value="Genomic_DNA"/>
</dbReference>